<comment type="subcellular location">
    <subcellularLocation>
        <location evidence="1">Secreted</location>
    </subcellularLocation>
</comment>
<proteinExistence type="inferred from homology"/>
<evidence type="ECO:0000256" key="3">
    <source>
        <dbReference type="ARBA" id="ARBA00022525"/>
    </source>
</evidence>
<protein>
    <recommendedName>
        <fullName evidence="8">RxLR effector candidate protein</fullName>
    </recommendedName>
</protein>
<dbReference type="AlphaFoldDB" id="A0AAV0TUR3"/>
<keyword evidence="3" id="KW-0964">Secreted</keyword>
<name>A0AAV0TUR3_HYABA</name>
<gene>
    <name evidence="6" type="ORF">HBR001_LOCUS4206</name>
</gene>
<evidence type="ECO:0000256" key="2">
    <source>
        <dbReference type="ARBA" id="ARBA00010400"/>
    </source>
</evidence>
<accession>A0AAV0TUR3</accession>
<dbReference type="Proteomes" id="UP001162031">
    <property type="component" value="Unassembled WGS sequence"/>
</dbReference>
<dbReference type="EMBL" id="CANTFL010000810">
    <property type="protein sequence ID" value="CAI5727924.1"/>
    <property type="molecule type" value="Genomic_DNA"/>
</dbReference>
<dbReference type="InterPro" id="IPR031825">
    <property type="entry name" value="RXLR"/>
</dbReference>
<sequence length="497" mass="54938">MHLSYIIAVLTTVGNAVCAVPDLQQLKSLSVADVAQPPVQITQSDPGVSKRSLRVHKLEDDEDDGDEDGEDEENKDDGDEEDKLSPTEEERFLSLSSLLGFSPVAGKSTASIAHGAALKRAEIAKTSYPLSTTSGAQAGRVSMQPATNTAPKVQSLRTKPGTKITPTLKSVDEGEVVTPARVDELLWGPKTVQKLDDVAEPAVSGHAMMKVMTERHKTVQKYKDSLTDPKMTAKKFRSVVDKDDLDRGLDPDVIYSTKYLSRWFDDIIKHSDDAELVERGKYFYKRINENPDALKRFGPLMDETRHVDDITGSLTRSANGASRKDAEAAELLVQAHIITKIVDQRKIMKPKLVEKAARKEQKAILQKIEEHAEEAVKGKWDLETMKKKLKVTDQTPRDSVQYKALNGLIVSRIKNDIVAKGSDKSLMDEAFEVVAALETNKLAQRHLVSAMSDTPENVIKANMGIGRPEFSELQQLDAAQAWVILLRARQLGRQIGL</sequence>
<reference evidence="6" key="1">
    <citation type="submission" date="2022-12" db="EMBL/GenBank/DDBJ databases">
        <authorList>
            <person name="Webb A."/>
        </authorList>
    </citation>
    <scope>NUCLEOTIDE SEQUENCE</scope>
    <source>
        <strain evidence="6">Hp1</strain>
    </source>
</reference>
<evidence type="ECO:0000256" key="4">
    <source>
        <dbReference type="SAM" id="MobiDB-lite"/>
    </source>
</evidence>
<keyword evidence="5" id="KW-0732">Signal</keyword>
<evidence type="ECO:0008006" key="8">
    <source>
        <dbReference type="Google" id="ProtNLM"/>
    </source>
</evidence>
<evidence type="ECO:0000313" key="6">
    <source>
        <dbReference type="EMBL" id="CAI5727924.1"/>
    </source>
</evidence>
<feature type="compositionally biased region" description="Acidic residues" evidence="4">
    <location>
        <begin position="60"/>
        <end position="82"/>
    </location>
</feature>
<organism evidence="6 7">
    <name type="scientific">Hyaloperonospora brassicae</name>
    <name type="common">Brassica downy mildew</name>
    <name type="synonym">Peronospora brassicae</name>
    <dbReference type="NCBI Taxonomy" id="162125"/>
    <lineage>
        <taxon>Eukaryota</taxon>
        <taxon>Sar</taxon>
        <taxon>Stramenopiles</taxon>
        <taxon>Oomycota</taxon>
        <taxon>Peronosporomycetes</taxon>
        <taxon>Peronosporales</taxon>
        <taxon>Peronosporaceae</taxon>
        <taxon>Hyaloperonospora</taxon>
    </lineage>
</organism>
<feature type="signal peptide" evidence="5">
    <location>
        <begin position="1"/>
        <end position="19"/>
    </location>
</feature>
<keyword evidence="7" id="KW-1185">Reference proteome</keyword>
<feature type="region of interest" description="Disordered" evidence="4">
    <location>
        <begin position="135"/>
        <end position="166"/>
    </location>
</feature>
<evidence type="ECO:0000313" key="7">
    <source>
        <dbReference type="Proteomes" id="UP001162031"/>
    </source>
</evidence>
<feature type="chain" id="PRO_5044010017" description="RxLR effector candidate protein" evidence="5">
    <location>
        <begin position="20"/>
        <end position="497"/>
    </location>
</feature>
<comment type="caution">
    <text evidence="6">The sequence shown here is derived from an EMBL/GenBank/DDBJ whole genome shotgun (WGS) entry which is preliminary data.</text>
</comment>
<feature type="region of interest" description="Disordered" evidence="4">
    <location>
        <begin position="40"/>
        <end position="89"/>
    </location>
</feature>
<feature type="compositionally biased region" description="Polar residues" evidence="4">
    <location>
        <begin position="144"/>
        <end position="157"/>
    </location>
</feature>
<comment type="similarity">
    <text evidence="2">Belongs to the RxLR effector family.</text>
</comment>
<evidence type="ECO:0000256" key="5">
    <source>
        <dbReference type="SAM" id="SignalP"/>
    </source>
</evidence>
<evidence type="ECO:0000256" key="1">
    <source>
        <dbReference type="ARBA" id="ARBA00004613"/>
    </source>
</evidence>
<dbReference type="Pfam" id="PF16810">
    <property type="entry name" value="RXLR"/>
    <property type="match status" value="1"/>
</dbReference>